<evidence type="ECO:0000313" key="1">
    <source>
        <dbReference type="EMBL" id="SAK75810.1"/>
    </source>
</evidence>
<protein>
    <submittedName>
        <fullName evidence="1">Uncharacterized protein</fullName>
    </submittedName>
</protein>
<gene>
    <name evidence="1" type="ORF">AWB79_04510</name>
</gene>
<dbReference type="STRING" id="1777140.AWB79_04510"/>
<comment type="caution">
    <text evidence="1">The sequence shown here is derived from an EMBL/GenBank/DDBJ whole genome shotgun (WGS) entry which is preliminary data.</text>
</comment>
<evidence type="ECO:0000313" key="2">
    <source>
        <dbReference type="Proteomes" id="UP000054851"/>
    </source>
</evidence>
<accession>A0A158C0P7</accession>
<name>A0A158C0P7_9BURK</name>
<dbReference type="EMBL" id="FCOA02000016">
    <property type="protein sequence ID" value="SAK75810.1"/>
    <property type="molecule type" value="Genomic_DNA"/>
</dbReference>
<dbReference type="Proteomes" id="UP000054851">
    <property type="component" value="Unassembled WGS sequence"/>
</dbReference>
<dbReference type="AlphaFoldDB" id="A0A158C0P7"/>
<reference evidence="1" key="1">
    <citation type="submission" date="2016-01" db="EMBL/GenBank/DDBJ databases">
        <authorList>
            <person name="Peeters C."/>
        </authorList>
    </citation>
    <scope>NUCLEOTIDE SEQUENCE</scope>
    <source>
        <strain evidence="1">LMG 29322</strain>
    </source>
</reference>
<keyword evidence="2" id="KW-1185">Reference proteome</keyword>
<sequence>MSSGSDAYRHGRYRDSLAALDGRDRQRAAIAYVR</sequence>
<proteinExistence type="predicted"/>
<organism evidence="1 2">
    <name type="scientific">Caballeronia hypogeia</name>
    <dbReference type="NCBI Taxonomy" id="1777140"/>
    <lineage>
        <taxon>Bacteria</taxon>
        <taxon>Pseudomonadati</taxon>
        <taxon>Pseudomonadota</taxon>
        <taxon>Betaproteobacteria</taxon>
        <taxon>Burkholderiales</taxon>
        <taxon>Burkholderiaceae</taxon>
        <taxon>Caballeronia</taxon>
    </lineage>
</organism>